<sequence>MVLLRSLIVLLLFLSIFPANISPAKASELQLLTENYPPFNYLEQNQLKGVGADIVRALQEKTDTVSEPKVLPWKRAYRTTLSTPNTGIFSITRTKQRESLFNWVGPLYSVRDYIFIRKTSDFSGQNISDLKALHSIGLQAEGAVHKALEKLSFNNLVPIHQVDKQLDLLISGRISALQVSDLTMSFDLQKNNLRFTEVKPIAVLNEADMYLAFSKNTPLAEVNKWQKALNELIKEGQHAAILSKHMPNLSLWSLETGIQVKVN</sequence>
<gene>
    <name evidence="3" type="ORF">WH96_10155</name>
</gene>
<dbReference type="InterPro" id="IPR001638">
    <property type="entry name" value="Solute-binding_3/MltF_N"/>
</dbReference>
<keyword evidence="4" id="KW-1185">Reference proteome</keyword>
<dbReference type="RefSeq" id="WP_047764035.1">
    <property type="nucleotide sequence ID" value="NZ_LAQL01000006.1"/>
</dbReference>
<name>A0A0H2MJ94_9PROT</name>
<dbReference type="STRING" id="1489064.WH96_10155"/>
<dbReference type="Proteomes" id="UP000035444">
    <property type="component" value="Unassembled WGS sequence"/>
</dbReference>
<dbReference type="Pfam" id="PF00497">
    <property type="entry name" value="SBP_bac_3"/>
    <property type="match status" value="1"/>
</dbReference>
<accession>A0A0H2MJ94</accession>
<evidence type="ECO:0000259" key="2">
    <source>
        <dbReference type="Pfam" id="PF00497"/>
    </source>
</evidence>
<dbReference type="OrthoDB" id="8587856at2"/>
<evidence type="ECO:0000313" key="3">
    <source>
        <dbReference type="EMBL" id="KLN60822.1"/>
    </source>
</evidence>
<feature type="chain" id="PRO_5002597574" description="Solute-binding protein family 3/N-terminal domain-containing protein" evidence="1">
    <location>
        <begin position="22"/>
        <end position="263"/>
    </location>
</feature>
<protein>
    <recommendedName>
        <fullName evidence="2">Solute-binding protein family 3/N-terminal domain-containing protein</fullName>
    </recommendedName>
</protein>
<evidence type="ECO:0000256" key="1">
    <source>
        <dbReference type="SAM" id="SignalP"/>
    </source>
</evidence>
<feature type="domain" description="Solute-binding protein family 3/N-terminal" evidence="2">
    <location>
        <begin position="34"/>
        <end position="246"/>
    </location>
</feature>
<dbReference type="SUPFAM" id="SSF53850">
    <property type="entry name" value="Periplasmic binding protein-like II"/>
    <property type="match status" value="1"/>
</dbReference>
<evidence type="ECO:0000313" key="4">
    <source>
        <dbReference type="Proteomes" id="UP000035444"/>
    </source>
</evidence>
<keyword evidence="1" id="KW-0732">Signal</keyword>
<dbReference type="EMBL" id="LAQL01000006">
    <property type="protein sequence ID" value="KLN60822.1"/>
    <property type="molecule type" value="Genomic_DNA"/>
</dbReference>
<reference evidence="3 4" key="1">
    <citation type="submission" date="2015-03" db="EMBL/GenBank/DDBJ databases">
        <title>Genome Sequence of Kiloniella spongiae MEBiC09566, isolated from a marine sponge.</title>
        <authorList>
            <person name="Shao Z."/>
            <person name="Wang L."/>
            <person name="Li X."/>
        </authorList>
    </citation>
    <scope>NUCLEOTIDE SEQUENCE [LARGE SCALE GENOMIC DNA]</scope>
    <source>
        <strain evidence="3 4">MEBiC09566</strain>
    </source>
</reference>
<dbReference type="Gene3D" id="3.40.190.10">
    <property type="entry name" value="Periplasmic binding protein-like II"/>
    <property type="match status" value="2"/>
</dbReference>
<organism evidence="3 4">
    <name type="scientific">Kiloniella spongiae</name>
    <dbReference type="NCBI Taxonomy" id="1489064"/>
    <lineage>
        <taxon>Bacteria</taxon>
        <taxon>Pseudomonadati</taxon>
        <taxon>Pseudomonadota</taxon>
        <taxon>Alphaproteobacteria</taxon>
        <taxon>Rhodospirillales</taxon>
        <taxon>Kiloniellaceae</taxon>
        <taxon>Kiloniella</taxon>
    </lineage>
</organism>
<dbReference type="AlphaFoldDB" id="A0A0H2MJ94"/>
<feature type="signal peptide" evidence="1">
    <location>
        <begin position="1"/>
        <end position="21"/>
    </location>
</feature>
<proteinExistence type="predicted"/>
<dbReference type="PANTHER" id="PTHR38834:SF3">
    <property type="entry name" value="SOLUTE-BINDING PROTEIN FAMILY 3_N-TERMINAL DOMAIN-CONTAINING PROTEIN"/>
    <property type="match status" value="1"/>
</dbReference>
<dbReference type="PANTHER" id="PTHR38834">
    <property type="entry name" value="PERIPLASMIC SUBSTRATE BINDING PROTEIN FAMILY 3"/>
    <property type="match status" value="1"/>
</dbReference>
<comment type="caution">
    <text evidence="3">The sequence shown here is derived from an EMBL/GenBank/DDBJ whole genome shotgun (WGS) entry which is preliminary data.</text>
</comment>